<protein>
    <submittedName>
        <fullName evidence="3">Uncharacterized protein MAL13P1.304-like isoform X1</fullName>
    </submittedName>
</protein>
<feature type="region of interest" description="Disordered" evidence="1">
    <location>
        <begin position="120"/>
        <end position="186"/>
    </location>
</feature>
<dbReference type="RefSeq" id="XP_021831744.1">
    <property type="nucleotide sequence ID" value="XM_021976052.1"/>
</dbReference>
<proteinExistence type="predicted"/>
<dbReference type="Proteomes" id="UP000515124">
    <property type="component" value="Unplaced"/>
</dbReference>
<organism evidence="2 3">
    <name type="scientific">Prunus avium</name>
    <name type="common">Cherry</name>
    <name type="synonym">Cerasus avium</name>
    <dbReference type="NCBI Taxonomy" id="42229"/>
    <lineage>
        <taxon>Eukaryota</taxon>
        <taxon>Viridiplantae</taxon>
        <taxon>Streptophyta</taxon>
        <taxon>Embryophyta</taxon>
        <taxon>Tracheophyta</taxon>
        <taxon>Spermatophyta</taxon>
        <taxon>Magnoliopsida</taxon>
        <taxon>eudicotyledons</taxon>
        <taxon>Gunneridae</taxon>
        <taxon>Pentapetalae</taxon>
        <taxon>rosids</taxon>
        <taxon>fabids</taxon>
        <taxon>Rosales</taxon>
        <taxon>Rosaceae</taxon>
        <taxon>Amygdaloideae</taxon>
        <taxon>Amygdaleae</taxon>
        <taxon>Prunus</taxon>
    </lineage>
</organism>
<accession>A0A6P5TY65</accession>
<feature type="region of interest" description="Disordered" evidence="1">
    <location>
        <begin position="1"/>
        <end position="27"/>
    </location>
</feature>
<dbReference type="KEGG" id="pavi:110771707"/>
<gene>
    <name evidence="3" type="primary">LOC110771707</name>
</gene>
<sequence length="240" mass="26438">MQKNNNNGVENKNKNNDTINNDGGEKKEDGSIAGHLMRLNLSGCMWLSKIEGEVINSINRLCDGVVSTMMNTWVTWTECFYALMNRLEHFLKAGRPIDPQKLIKRFEKLKWSIMVIVPPKKKNGGNDGNRGNNDGNDGNDGNGGVGGDEKKKKEDKGNGGGKMNYPAGQSRSGQRSYGKVSRHPRPSQAGVLECRSCGLVCSPRSNLLPLLKEETMAKSLRVLFNQRFHGLMVTTIIGAC</sequence>
<feature type="compositionally biased region" description="Low complexity" evidence="1">
    <location>
        <begin position="1"/>
        <end position="22"/>
    </location>
</feature>
<evidence type="ECO:0000256" key="1">
    <source>
        <dbReference type="SAM" id="MobiDB-lite"/>
    </source>
</evidence>
<reference evidence="3" key="1">
    <citation type="submission" date="2025-08" db="UniProtKB">
        <authorList>
            <consortium name="RefSeq"/>
        </authorList>
    </citation>
    <scope>IDENTIFICATION</scope>
</reference>
<name>A0A6P5TY65_PRUAV</name>
<dbReference type="AlphaFoldDB" id="A0A6P5TY65"/>
<evidence type="ECO:0000313" key="2">
    <source>
        <dbReference type="Proteomes" id="UP000515124"/>
    </source>
</evidence>
<evidence type="ECO:0000313" key="3">
    <source>
        <dbReference type="RefSeq" id="XP_021831744.1"/>
    </source>
</evidence>
<feature type="compositionally biased region" description="Basic and acidic residues" evidence="1">
    <location>
        <begin position="147"/>
        <end position="157"/>
    </location>
</feature>
<keyword evidence="2" id="KW-1185">Reference proteome</keyword>
<dbReference type="GeneID" id="110771707"/>